<evidence type="ECO:0000313" key="1">
    <source>
        <dbReference type="EMBL" id="GFE84277.1"/>
    </source>
</evidence>
<comment type="caution">
    <text evidence="1">The sequence shown here is derived from an EMBL/GenBank/DDBJ whole genome shotgun (WGS) entry which is preliminary data.</text>
</comment>
<evidence type="ECO:0000313" key="2">
    <source>
        <dbReference type="Proteomes" id="UP000445000"/>
    </source>
</evidence>
<dbReference type="Pfam" id="PF11383">
    <property type="entry name" value="DUF3187"/>
    <property type="match status" value="1"/>
</dbReference>
<keyword evidence="2" id="KW-1185">Reference proteome</keyword>
<sequence>MSSTAVQDAPSRVPASSLPPIDKGINVKILPAATLTLAGLAFGMPLAHAEDGQLYGLLRSRDLSPFGFLRLDMRPAHAVSIEPGSFAIETEVAYQNTWALSPNVEEYLTGQELSGRRDLGPEELQAIRDLPGENYLIDLELALLDVTFHYKISNVWTAYLIASGVSFQGGFLDGTIESFHDTFGFSSFGRPAVSKNQVNLIYDLKSSQYSSLGTATDGGLLDPTIGLRYTGWTMPGKWHLATEVAVKVPVAGRRELLSTGRTDYGVQVSLQRRGQHHAFYLDAAAVYYDGASQVSPQDAQVIPTLIVGYERMLTSRTNVNLQGYISKSVYSHEETDLEALLGEKYQVSLGVRHRRNNFLITFGITENLQNINNTPDIGFQLGVAWVPLSSMAPR</sequence>
<dbReference type="EMBL" id="BLJN01000008">
    <property type="protein sequence ID" value="GFE84277.1"/>
    <property type="molecule type" value="Genomic_DNA"/>
</dbReference>
<protein>
    <recommendedName>
        <fullName evidence="3">DUF3187 family protein</fullName>
    </recommendedName>
</protein>
<gene>
    <name evidence="1" type="ORF">GCM10011487_62770</name>
</gene>
<organism evidence="1 2">
    <name type="scientific">Steroidobacter agaridevorans</name>
    <dbReference type="NCBI Taxonomy" id="2695856"/>
    <lineage>
        <taxon>Bacteria</taxon>
        <taxon>Pseudomonadati</taxon>
        <taxon>Pseudomonadota</taxon>
        <taxon>Gammaproteobacteria</taxon>
        <taxon>Steroidobacterales</taxon>
        <taxon>Steroidobacteraceae</taxon>
        <taxon>Steroidobacter</taxon>
    </lineage>
</organism>
<dbReference type="AlphaFoldDB" id="A0A829YLN8"/>
<evidence type="ECO:0008006" key="3">
    <source>
        <dbReference type="Google" id="ProtNLM"/>
    </source>
</evidence>
<dbReference type="Proteomes" id="UP000445000">
    <property type="component" value="Unassembled WGS sequence"/>
</dbReference>
<proteinExistence type="predicted"/>
<accession>A0A829YLN8</accession>
<dbReference type="InterPro" id="IPR021523">
    <property type="entry name" value="DUF3187"/>
</dbReference>
<reference evidence="2" key="1">
    <citation type="submission" date="2020-01" db="EMBL/GenBank/DDBJ databases">
        <title>'Steroidobacter agaridevorans' sp. nov., agar-degrading bacteria isolated from rhizosphere soils.</title>
        <authorList>
            <person name="Ikenaga M."/>
            <person name="Kataoka M."/>
            <person name="Murouchi A."/>
            <person name="Katsuragi S."/>
            <person name="Sakai M."/>
        </authorList>
    </citation>
    <scope>NUCLEOTIDE SEQUENCE [LARGE SCALE GENOMIC DNA]</scope>
    <source>
        <strain evidence="2">YU21-B</strain>
    </source>
</reference>
<name>A0A829YLN8_9GAMM</name>